<dbReference type="Pfam" id="PF00239">
    <property type="entry name" value="Resolvase"/>
    <property type="match status" value="1"/>
</dbReference>
<feature type="domain" description="Recombinase" evidence="3">
    <location>
        <begin position="174"/>
        <end position="303"/>
    </location>
</feature>
<reference evidence="4" key="1">
    <citation type="submission" date="2018-03" db="EMBL/GenBank/DDBJ databases">
        <title>A novel mecC allotype, mecC3, in a new Staphylococcus species, Staphylococcus caeli.</title>
        <authorList>
            <person name="MacFadyen A.C."/>
            <person name="Harrison E.M."/>
            <person name="Morgan F.J.E."/>
            <person name="Parkhill J."/>
            <person name="Holmes M.A."/>
            <person name="Paterson G.K."/>
        </authorList>
    </citation>
    <scope>NUCLEOTIDE SEQUENCE</scope>
    <source>
        <strain evidence="4">82B</strain>
    </source>
</reference>
<gene>
    <name evidence="4" type="primary">ccrC</name>
    <name evidence="4" type="ORF">SCC82B_00009</name>
</gene>
<feature type="domain" description="Resolvase/invertase-type recombinase catalytic" evidence="2">
    <location>
        <begin position="18"/>
        <end position="167"/>
    </location>
</feature>
<proteinExistence type="predicted"/>
<dbReference type="PROSITE" id="PS51737">
    <property type="entry name" value="RECOMBINASE_DNA_BIND"/>
    <property type="match status" value="1"/>
</dbReference>
<dbReference type="Pfam" id="PF13408">
    <property type="entry name" value="Zn_ribbon_recom"/>
    <property type="match status" value="1"/>
</dbReference>
<dbReference type="Gene3D" id="3.90.1750.20">
    <property type="entry name" value="Putative Large Serine Recombinase, Chain B, Domain 2"/>
    <property type="match status" value="1"/>
</dbReference>
<keyword evidence="1" id="KW-0175">Coiled coil</keyword>
<dbReference type="InterPro" id="IPR038109">
    <property type="entry name" value="DNA_bind_recomb_sf"/>
</dbReference>
<name>A0A2U8RM38_9STAP</name>
<dbReference type="InterPro" id="IPR050639">
    <property type="entry name" value="SSR_resolvase"/>
</dbReference>
<accession>A0A2U8RM38</accession>
<dbReference type="SUPFAM" id="SSF53041">
    <property type="entry name" value="Resolvase-like"/>
    <property type="match status" value="1"/>
</dbReference>
<evidence type="ECO:0000256" key="1">
    <source>
        <dbReference type="SAM" id="Coils"/>
    </source>
</evidence>
<dbReference type="AlphaFoldDB" id="A0A2U8RM38"/>
<dbReference type="CDD" id="cd00338">
    <property type="entry name" value="Ser_Recombinase"/>
    <property type="match status" value="1"/>
</dbReference>
<organism evidence="4">
    <name type="scientific">Staphylococcus caeli</name>
    <dbReference type="NCBI Taxonomy" id="2201815"/>
    <lineage>
        <taxon>Bacteria</taxon>
        <taxon>Bacillati</taxon>
        <taxon>Bacillota</taxon>
        <taxon>Bacilli</taxon>
        <taxon>Bacillales</taxon>
        <taxon>Staphylococcaceae</taxon>
        <taxon>Staphylococcus</taxon>
    </lineage>
</organism>
<dbReference type="EMBL" id="MH155596">
    <property type="protein sequence ID" value="AWM30149.1"/>
    <property type="molecule type" value="Genomic_DNA"/>
</dbReference>
<dbReference type="NCBIfam" id="NF047347">
    <property type="entry name" value="SCCmet_CcrC"/>
    <property type="match status" value="1"/>
</dbReference>
<dbReference type="SMART" id="SM00857">
    <property type="entry name" value="Resolvase"/>
    <property type="match status" value="1"/>
</dbReference>
<evidence type="ECO:0000313" key="4">
    <source>
        <dbReference type="EMBL" id="AWM30149.1"/>
    </source>
</evidence>
<dbReference type="PROSITE" id="PS51736">
    <property type="entry name" value="RECOMBINASES_3"/>
    <property type="match status" value="1"/>
</dbReference>
<dbReference type="InterPro" id="IPR036162">
    <property type="entry name" value="Resolvase-like_N_sf"/>
</dbReference>
<protein>
    <submittedName>
        <fullName evidence="4">Cassette chromosome recombinase B</fullName>
    </submittedName>
</protein>
<dbReference type="InterPro" id="IPR025827">
    <property type="entry name" value="Zn_ribbon_recom_dom"/>
</dbReference>
<dbReference type="Gene3D" id="3.40.50.1390">
    <property type="entry name" value="Resolvase, N-terminal catalytic domain"/>
    <property type="match status" value="1"/>
</dbReference>
<dbReference type="Pfam" id="PF07508">
    <property type="entry name" value="Recombinase"/>
    <property type="match status" value="1"/>
</dbReference>
<dbReference type="PANTHER" id="PTHR30461:SF23">
    <property type="entry name" value="DNA RECOMBINASE-RELATED"/>
    <property type="match status" value="1"/>
</dbReference>
<dbReference type="GO" id="GO:0003677">
    <property type="term" value="F:DNA binding"/>
    <property type="evidence" value="ECO:0007669"/>
    <property type="project" value="InterPro"/>
</dbReference>
<feature type="coiled-coil region" evidence="1">
    <location>
        <begin position="414"/>
        <end position="476"/>
    </location>
</feature>
<dbReference type="InterPro" id="IPR006119">
    <property type="entry name" value="Resolv_N"/>
</dbReference>
<evidence type="ECO:0000259" key="2">
    <source>
        <dbReference type="PROSITE" id="PS51736"/>
    </source>
</evidence>
<evidence type="ECO:0000259" key="3">
    <source>
        <dbReference type="PROSITE" id="PS51737"/>
    </source>
</evidence>
<sequence>MVCNNNLIKGAINFMKKKIALYSRVSTSEQSERGYSIHEQEQVLIKEVVKNYPGYDYETYIDSGISGKNIEGRPAMKRLLQDVKDNKIEMVLSWKLNRISRSMRDVFNIIHEFKEHGVGYKSISENIDTSNASGEVLVTMFGLIGSIERSTLISNVKMSMNAKARSGEAITGRVLGYKLSLNPLTQKNDLVINENEANIVREIFDLYLNHNKGLKAITTVLNQKGYRTINQKPFSVYGVKYILNNPVYKGYVRFNNHQNWAVQRRSGKSDKNDVILVKGKHEAIISEDVFDQVHEKLASKSFKPGRPIGGDFYLRGLIKCPECGNNMVCRRTYYKTKKSKERTIKRYYICSLFNRSGSSACHSNSINAEVVERVINVHLNRILSQPDVIKQIASNVIEELKQKHNNQAEIKYDTDSLEKQKAKLKTQQERLLDLYLDEEIDSDMLKEKQSRMNEQLEVLDQQIKEAKQANQSQDDILNFDKLKGRLILMITRFSVYLRKATPEAKNQLMKMLIDSIEITKDKQVKLVRYKIDESLIPQSLKKDWGSFFMPKFQFEIDGRKNYFIDQITTFTT</sequence>
<dbReference type="GO" id="GO:0000150">
    <property type="term" value="F:DNA strand exchange activity"/>
    <property type="evidence" value="ECO:0007669"/>
    <property type="project" value="InterPro"/>
</dbReference>
<dbReference type="PANTHER" id="PTHR30461">
    <property type="entry name" value="DNA-INVERTASE FROM LAMBDOID PROPHAGE"/>
    <property type="match status" value="1"/>
</dbReference>
<dbReference type="InterPro" id="IPR011109">
    <property type="entry name" value="DNA_bind_recombinase_dom"/>
</dbReference>